<dbReference type="Pfam" id="PF00144">
    <property type="entry name" value="Beta-lactamase"/>
    <property type="match status" value="1"/>
</dbReference>
<evidence type="ECO:0000313" key="5">
    <source>
        <dbReference type="Proteomes" id="UP000533017"/>
    </source>
</evidence>
<dbReference type="SUPFAM" id="SSF56601">
    <property type="entry name" value="beta-lactamase/transpeptidase-like"/>
    <property type="match status" value="1"/>
</dbReference>
<evidence type="ECO:0000259" key="1">
    <source>
        <dbReference type="Pfam" id="PF00144"/>
    </source>
</evidence>
<keyword evidence="5" id="KW-1185">Reference proteome</keyword>
<dbReference type="Proteomes" id="UP000199052">
    <property type="component" value="Unassembled WGS sequence"/>
</dbReference>
<protein>
    <submittedName>
        <fullName evidence="2">CubicO group peptidase (Beta-lactamase class C family)</fullName>
    </submittedName>
    <submittedName>
        <fullName evidence="3">CubicO group peptidase, beta-lactamase class C family</fullName>
    </submittedName>
</protein>
<sequence>MTNADDLRGQLTADLQRLCTEHEVPGASVAVLVDGEVVEATFGVVNVRTGVPVTPDTLFMIQSITKILTATLAMQLVDAGLVELDDPIHHHLPQFHTADREVSSRVTVRHLLTHTGGFAGDLWAATTSGPDALQRFVEDLVSDAPQYSEPGEQFSYCNAGFGVLGRLVEVKRGVTYEEAVRRYLAEPLAVDELAFSADQALAFRTAIGHVHPKPDSALRPLRHWAVMPPSNPAAGNQLAMSARGLLAVARMHLNDGRSPDGSAVLSEASTRLMRERQVDHPAALGAPSSHGLGWWLQRDRLAEHGGGATGVAAMLRTAPQHGLAAVVLTNAESGGAIVDDLLEPVFAERADLPQAPGLSTPDAGTRVADPHPYLGHFDSRQNRLEVTQLDDGRFWLTTVPQGESLEFAALAGTTATSQAYELRPVNADTFANSFVVIGDTGRATYPVEFLGRDDHDCARFLFFGGRAVPRSD</sequence>
<organism evidence="3 4">
    <name type="scientific">Actinopolymorpha cephalotaxi</name>
    <dbReference type="NCBI Taxonomy" id="504797"/>
    <lineage>
        <taxon>Bacteria</taxon>
        <taxon>Bacillati</taxon>
        <taxon>Actinomycetota</taxon>
        <taxon>Actinomycetes</taxon>
        <taxon>Propionibacteriales</taxon>
        <taxon>Actinopolymorphaceae</taxon>
        <taxon>Actinopolymorpha</taxon>
    </lineage>
</organism>
<reference evidence="2 5" key="2">
    <citation type="submission" date="2020-07" db="EMBL/GenBank/DDBJ databases">
        <title>Sequencing the genomes of 1000 actinobacteria strains.</title>
        <authorList>
            <person name="Klenk H.-P."/>
        </authorList>
    </citation>
    <scope>NUCLEOTIDE SEQUENCE [LARGE SCALE GENOMIC DNA]</scope>
    <source>
        <strain evidence="2 5">DSM 45117</strain>
    </source>
</reference>
<gene>
    <name evidence="2" type="ORF">FHR37_002964</name>
    <name evidence="3" type="ORF">SAMN05421678_11714</name>
</gene>
<evidence type="ECO:0000313" key="3">
    <source>
        <dbReference type="EMBL" id="SFH40170.1"/>
    </source>
</evidence>
<dbReference type="OrthoDB" id="3325701at2"/>
<dbReference type="RefSeq" id="WP_092887772.1">
    <property type="nucleotide sequence ID" value="NZ_FOOI01000017.1"/>
</dbReference>
<dbReference type="EMBL" id="FOOI01000017">
    <property type="protein sequence ID" value="SFH40170.1"/>
    <property type="molecule type" value="Genomic_DNA"/>
</dbReference>
<dbReference type="Gene3D" id="3.40.710.10">
    <property type="entry name" value="DD-peptidase/beta-lactamase superfamily"/>
    <property type="match status" value="1"/>
</dbReference>
<dbReference type="AlphaFoldDB" id="A0A1I2ZR44"/>
<evidence type="ECO:0000313" key="4">
    <source>
        <dbReference type="Proteomes" id="UP000199052"/>
    </source>
</evidence>
<evidence type="ECO:0000313" key="2">
    <source>
        <dbReference type="EMBL" id="NYH84113.1"/>
    </source>
</evidence>
<dbReference type="Proteomes" id="UP000533017">
    <property type="component" value="Unassembled WGS sequence"/>
</dbReference>
<dbReference type="PANTHER" id="PTHR43283:SF3">
    <property type="entry name" value="BETA-LACTAMASE FAMILY PROTEIN (AFU_ORTHOLOGUE AFUA_5G07500)"/>
    <property type="match status" value="1"/>
</dbReference>
<feature type="domain" description="Beta-lactamase-related" evidence="1">
    <location>
        <begin position="17"/>
        <end position="334"/>
    </location>
</feature>
<proteinExistence type="predicted"/>
<dbReference type="InterPro" id="IPR012338">
    <property type="entry name" value="Beta-lactam/transpept-like"/>
</dbReference>
<dbReference type="InterPro" id="IPR050789">
    <property type="entry name" value="Diverse_Enzym_Activities"/>
</dbReference>
<dbReference type="EMBL" id="JACBZA010000001">
    <property type="protein sequence ID" value="NYH84113.1"/>
    <property type="molecule type" value="Genomic_DNA"/>
</dbReference>
<dbReference type="STRING" id="504797.SAMN05421678_11714"/>
<dbReference type="InterPro" id="IPR001466">
    <property type="entry name" value="Beta-lactam-related"/>
</dbReference>
<name>A0A1I2ZR44_9ACTN</name>
<accession>A0A1I2ZR44</accession>
<dbReference type="PANTHER" id="PTHR43283">
    <property type="entry name" value="BETA-LACTAMASE-RELATED"/>
    <property type="match status" value="1"/>
</dbReference>
<reference evidence="3 4" key="1">
    <citation type="submission" date="2016-10" db="EMBL/GenBank/DDBJ databases">
        <authorList>
            <person name="de Groot N.N."/>
        </authorList>
    </citation>
    <scope>NUCLEOTIDE SEQUENCE [LARGE SCALE GENOMIC DNA]</scope>
    <source>
        <strain evidence="3 4">CPCC 202808</strain>
    </source>
</reference>